<keyword evidence="8" id="KW-0496">Mitochondrion</keyword>
<dbReference type="AlphaFoldDB" id="A0A674H8C8"/>
<organism evidence="11 12">
    <name type="scientific">Taeniopygia guttata</name>
    <name type="common">Zebra finch</name>
    <name type="synonym">Poephila guttata</name>
    <dbReference type="NCBI Taxonomy" id="59729"/>
    <lineage>
        <taxon>Eukaryota</taxon>
        <taxon>Metazoa</taxon>
        <taxon>Chordata</taxon>
        <taxon>Craniata</taxon>
        <taxon>Vertebrata</taxon>
        <taxon>Euteleostomi</taxon>
        <taxon>Archelosauria</taxon>
        <taxon>Archosauria</taxon>
        <taxon>Dinosauria</taxon>
        <taxon>Saurischia</taxon>
        <taxon>Theropoda</taxon>
        <taxon>Coelurosauria</taxon>
        <taxon>Aves</taxon>
        <taxon>Neognathae</taxon>
        <taxon>Neoaves</taxon>
        <taxon>Telluraves</taxon>
        <taxon>Australaves</taxon>
        <taxon>Passeriformes</taxon>
        <taxon>Passeroidea</taxon>
        <taxon>Estrildidae</taxon>
        <taxon>Estrildinae</taxon>
        <taxon>Taeniopygia</taxon>
    </lineage>
</organism>
<evidence type="ECO:0000313" key="11">
    <source>
        <dbReference type="Ensembl" id="ENSTGUP00000031824.1"/>
    </source>
</evidence>
<protein>
    <recommendedName>
        <fullName evidence="13">COX8A oxidase</fullName>
    </recommendedName>
</protein>
<keyword evidence="6" id="KW-0809">Transit peptide</keyword>
<dbReference type="Gene3D" id="4.10.81.10">
    <property type="entry name" value="Cytochrome c oxidase, subunit 8"/>
    <property type="match status" value="1"/>
</dbReference>
<comment type="pathway">
    <text evidence="2">Energy metabolism; oxidative phosphorylation.</text>
</comment>
<dbReference type="InterPro" id="IPR003205">
    <property type="entry name" value="Cyt_c_oxidase_su8"/>
</dbReference>
<keyword evidence="12" id="KW-1185">Reference proteome</keyword>
<evidence type="ECO:0000256" key="6">
    <source>
        <dbReference type="ARBA" id="ARBA00022946"/>
    </source>
</evidence>
<reference evidence="11" key="2">
    <citation type="submission" date="2025-09" db="UniProtKB">
        <authorList>
            <consortium name="Ensembl"/>
        </authorList>
    </citation>
    <scope>IDENTIFICATION</scope>
</reference>
<keyword evidence="7 10" id="KW-1133">Transmembrane helix</keyword>
<dbReference type="OMA" id="WVLGHIQ"/>
<evidence type="ECO:0000256" key="5">
    <source>
        <dbReference type="ARBA" id="ARBA00022792"/>
    </source>
</evidence>
<dbReference type="Ensembl" id="ENSTGUT00000026841.1">
    <property type="protein sequence ID" value="ENSTGUP00000031824.1"/>
    <property type="gene ID" value="ENSTGUG00000025402.1"/>
</dbReference>
<dbReference type="InParanoid" id="A0A674H8C8"/>
<keyword evidence="4 10" id="KW-0812">Transmembrane</keyword>
<evidence type="ECO:0000313" key="12">
    <source>
        <dbReference type="Proteomes" id="UP000007754"/>
    </source>
</evidence>
<dbReference type="Pfam" id="PF02285">
    <property type="entry name" value="COX8"/>
    <property type="match status" value="1"/>
</dbReference>
<dbReference type="GO" id="GO:0045277">
    <property type="term" value="C:respiratory chain complex IV"/>
    <property type="evidence" value="ECO:0007669"/>
    <property type="project" value="InterPro"/>
</dbReference>
<sequence>MLPPAALLARSVLRPAARPGPGPRGLRSGPALSPDTVLGLAAVFVSIFGPAAWVLAHIQDYRKREE</sequence>
<dbReference type="GeneTree" id="ENSGT00960000189643"/>
<feature type="transmembrane region" description="Helical" evidence="10">
    <location>
        <begin position="37"/>
        <end position="56"/>
    </location>
</feature>
<evidence type="ECO:0000256" key="1">
    <source>
        <dbReference type="ARBA" id="ARBA00004434"/>
    </source>
</evidence>
<dbReference type="GO" id="GO:0005743">
    <property type="term" value="C:mitochondrial inner membrane"/>
    <property type="evidence" value="ECO:0007669"/>
    <property type="project" value="UniProtKB-SubCell"/>
</dbReference>
<dbReference type="UniPathway" id="UPA00705"/>
<evidence type="ECO:0000256" key="8">
    <source>
        <dbReference type="ARBA" id="ARBA00023128"/>
    </source>
</evidence>
<evidence type="ECO:0000256" key="7">
    <source>
        <dbReference type="ARBA" id="ARBA00022989"/>
    </source>
</evidence>
<evidence type="ECO:0008006" key="13">
    <source>
        <dbReference type="Google" id="ProtNLM"/>
    </source>
</evidence>
<evidence type="ECO:0000256" key="10">
    <source>
        <dbReference type="SAM" id="Phobius"/>
    </source>
</evidence>
<accession>A0A674H8C8</accession>
<keyword evidence="9 10" id="KW-0472">Membrane</keyword>
<comment type="similarity">
    <text evidence="3">Belongs to the cytochrome c oxidase VIII family.</text>
</comment>
<comment type="subcellular location">
    <subcellularLocation>
        <location evidence="1">Mitochondrion inner membrane</location>
        <topology evidence="1">Single-pass membrane protein</topology>
    </subcellularLocation>
</comment>
<proteinExistence type="inferred from homology"/>
<evidence type="ECO:0000256" key="2">
    <source>
        <dbReference type="ARBA" id="ARBA00004673"/>
    </source>
</evidence>
<dbReference type="InterPro" id="IPR036548">
    <property type="entry name" value="Cyt_c_oxidase_su8_sf"/>
</dbReference>
<dbReference type="SUPFAM" id="SSF81431">
    <property type="entry name" value="Mitochondrial cytochrome c oxidase subunit VIIIb (aka IX)"/>
    <property type="match status" value="1"/>
</dbReference>
<evidence type="ECO:0000256" key="3">
    <source>
        <dbReference type="ARBA" id="ARBA00010117"/>
    </source>
</evidence>
<dbReference type="GO" id="GO:0006123">
    <property type="term" value="P:mitochondrial electron transport, cytochrome c to oxygen"/>
    <property type="evidence" value="ECO:0007669"/>
    <property type="project" value="InterPro"/>
</dbReference>
<evidence type="ECO:0000256" key="4">
    <source>
        <dbReference type="ARBA" id="ARBA00022692"/>
    </source>
</evidence>
<keyword evidence="5" id="KW-0999">Mitochondrion inner membrane</keyword>
<name>A0A674H8C8_TAEGU</name>
<reference evidence="11" key="1">
    <citation type="submission" date="2025-08" db="UniProtKB">
        <authorList>
            <consortium name="Ensembl"/>
        </authorList>
    </citation>
    <scope>IDENTIFICATION</scope>
</reference>
<dbReference type="Proteomes" id="UP000007754">
    <property type="component" value="Unplaced"/>
</dbReference>
<evidence type="ECO:0000256" key="9">
    <source>
        <dbReference type="ARBA" id="ARBA00023136"/>
    </source>
</evidence>